<comment type="caution">
    <text evidence="2">The sequence shown here is derived from an EMBL/GenBank/DDBJ whole genome shotgun (WGS) entry which is preliminary data.</text>
</comment>
<reference evidence="2 3" key="1">
    <citation type="journal article" date="2020" name="Front. Microbiol.">
        <title>Single-cell genomics of novel Actinobacteria with the Wood-Ljungdahl pathway discovered in a serpentinizing system.</title>
        <authorList>
            <person name="Merino N."/>
            <person name="Kawai M."/>
            <person name="Boyd E.S."/>
            <person name="Colman D.R."/>
            <person name="McGlynn S.E."/>
            <person name="Nealson K.H."/>
            <person name="Kurokawa K."/>
            <person name="Hongoh Y."/>
        </authorList>
    </citation>
    <scope>NUCLEOTIDE SEQUENCE [LARGE SCALE GENOMIC DNA]</scope>
    <source>
        <strain evidence="2 3">S06</strain>
    </source>
</reference>
<accession>A0A6V8NPM7</accession>
<keyword evidence="1" id="KW-1133">Transmembrane helix</keyword>
<feature type="transmembrane region" description="Helical" evidence="1">
    <location>
        <begin position="41"/>
        <end position="61"/>
    </location>
</feature>
<evidence type="ECO:0000256" key="1">
    <source>
        <dbReference type="SAM" id="Phobius"/>
    </source>
</evidence>
<feature type="transmembrane region" description="Helical" evidence="1">
    <location>
        <begin position="92"/>
        <end position="110"/>
    </location>
</feature>
<gene>
    <name evidence="2" type="ORF">HKBW3S06_01577</name>
</gene>
<dbReference type="Pfam" id="PF07456">
    <property type="entry name" value="Hpre_diP_synt_I"/>
    <property type="match status" value="1"/>
</dbReference>
<sequence length="210" mass="22486">AIHSFEGLLPTPIPWFRLGIANIITLATLILYGFRAAMMVTLIRVIVSSIFIGTFLGPGFIMSFCGGVSSTAAMGIIFSTFPRLFGPVGLSLIGALFHNAAQLFIAYLLFVQQLEAIVLVTPLLMLSGTVTGVVNCIIGGMLIRSFSVTMPIKFSLSFTTGTPLILCFMSIRARSSIVVVALSFFTLFVIMSLTVSIVSPLLKLIGVNIL</sequence>
<dbReference type="AlphaFoldDB" id="A0A6V8NPM7"/>
<feature type="transmembrane region" description="Helical" evidence="1">
    <location>
        <begin position="177"/>
        <end position="202"/>
    </location>
</feature>
<feature type="transmembrane region" description="Helical" evidence="1">
    <location>
        <begin position="154"/>
        <end position="171"/>
    </location>
</feature>
<evidence type="ECO:0000313" key="2">
    <source>
        <dbReference type="EMBL" id="GFP22349.1"/>
    </source>
</evidence>
<dbReference type="Gene3D" id="1.10.1760.20">
    <property type="match status" value="1"/>
</dbReference>
<dbReference type="EMBL" id="BLRV01000362">
    <property type="protein sequence ID" value="GFP22349.1"/>
    <property type="molecule type" value="Genomic_DNA"/>
</dbReference>
<keyword evidence="1" id="KW-0472">Membrane</keyword>
<dbReference type="InterPro" id="IPR010898">
    <property type="entry name" value="Hpre_diP_synth_I"/>
</dbReference>
<proteinExistence type="predicted"/>
<organism evidence="2 3">
    <name type="scientific">Candidatus Hakubella thermalkaliphila</name>
    <dbReference type="NCBI Taxonomy" id="2754717"/>
    <lineage>
        <taxon>Bacteria</taxon>
        <taxon>Bacillati</taxon>
        <taxon>Actinomycetota</taxon>
        <taxon>Actinomycetota incertae sedis</taxon>
        <taxon>Candidatus Hakubellales</taxon>
        <taxon>Candidatus Hakubellaceae</taxon>
        <taxon>Candidatus Hakubella</taxon>
    </lineage>
</organism>
<feature type="non-terminal residue" evidence="2">
    <location>
        <position position="1"/>
    </location>
</feature>
<protein>
    <submittedName>
        <fullName evidence="2">Heptaprenyl diphosphate synthase</fullName>
    </submittedName>
</protein>
<evidence type="ECO:0000313" key="3">
    <source>
        <dbReference type="Proteomes" id="UP000580051"/>
    </source>
</evidence>
<feature type="transmembrane region" description="Helical" evidence="1">
    <location>
        <begin position="15"/>
        <end position="34"/>
    </location>
</feature>
<dbReference type="Proteomes" id="UP000580051">
    <property type="component" value="Unassembled WGS sequence"/>
</dbReference>
<feature type="transmembrane region" description="Helical" evidence="1">
    <location>
        <begin position="116"/>
        <end position="142"/>
    </location>
</feature>
<name>A0A6V8NPM7_9ACTN</name>
<keyword evidence="1" id="KW-0812">Transmembrane</keyword>